<comment type="subunit">
    <text evidence="2">Homotetramer.</text>
</comment>
<keyword evidence="2" id="KW-0234">DNA repair</keyword>
<dbReference type="CDD" id="cd04496">
    <property type="entry name" value="SSB_OBF"/>
    <property type="match status" value="1"/>
</dbReference>
<keyword evidence="2" id="KW-0235">DNA replication</keyword>
<dbReference type="InterPro" id="IPR011344">
    <property type="entry name" value="ssDNA-bd"/>
</dbReference>
<protein>
    <recommendedName>
        <fullName evidence="2 3">Single-stranded DNA-binding protein</fullName>
        <shortName evidence="2">SSB</shortName>
    </recommendedName>
</protein>
<gene>
    <name evidence="5" type="primary">ssb</name>
    <name evidence="5" type="ordered locus">B5T_03759</name>
</gene>
<accession>K0CKB3</accession>
<dbReference type="PANTHER" id="PTHR10302:SF27">
    <property type="entry name" value="SINGLE-STRANDED DNA-BINDING PROTEIN"/>
    <property type="match status" value="1"/>
</dbReference>
<evidence type="ECO:0000256" key="1">
    <source>
        <dbReference type="ARBA" id="ARBA00023125"/>
    </source>
</evidence>
<comment type="function">
    <text evidence="2">Plays an important role in DNA replication, recombination and repair. Binds to ssDNA and to an array of partner proteins to recruit them to their sites of action during DNA metabolism.</text>
</comment>
<dbReference type="OrthoDB" id="9809878at2"/>
<organism evidence="5 6">
    <name type="scientific">Alcanivorax dieselolei (strain DSM 16502 / CGMCC 1.3690 / MCCC 1A00001 / B-5)</name>
    <name type="common">Alloalcanivorax dieselolei</name>
    <dbReference type="NCBI Taxonomy" id="930169"/>
    <lineage>
        <taxon>Bacteria</taxon>
        <taxon>Pseudomonadati</taxon>
        <taxon>Pseudomonadota</taxon>
        <taxon>Gammaproteobacteria</taxon>
        <taxon>Oceanospirillales</taxon>
        <taxon>Alcanivoracaceae</taxon>
        <taxon>Alloalcanivorax</taxon>
    </lineage>
</organism>
<dbReference type="eggNOG" id="COG0629">
    <property type="taxonomic scope" value="Bacteria"/>
</dbReference>
<dbReference type="GO" id="GO:0009295">
    <property type="term" value="C:nucleoid"/>
    <property type="evidence" value="ECO:0007669"/>
    <property type="project" value="TreeGrafter"/>
</dbReference>
<keyword evidence="1 2" id="KW-0238">DNA-binding</keyword>
<dbReference type="InterPro" id="IPR000424">
    <property type="entry name" value="Primosome_PriB/ssb"/>
</dbReference>
<dbReference type="HOGENOM" id="CLU_078758_0_2_6"/>
<proteinExistence type="inferred from homology"/>
<feature type="short sequence motif" description="Important for interaction with partner proteins" evidence="2">
    <location>
        <begin position="165"/>
        <end position="170"/>
    </location>
</feature>
<comment type="caution">
    <text evidence="2">Lacks conserved residue(s) required for the propagation of feature annotation.</text>
</comment>
<feature type="region of interest" description="Disordered" evidence="4">
    <location>
        <begin position="110"/>
        <end position="170"/>
    </location>
</feature>
<dbReference type="Proteomes" id="UP000006286">
    <property type="component" value="Chromosome"/>
</dbReference>
<dbReference type="NCBIfam" id="TIGR00621">
    <property type="entry name" value="ssb"/>
    <property type="match status" value="1"/>
</dbReference>
<keyword evidence="2" id="KW-0233">DNA recombination</keyword>
<dbReference type="RefSeq" id="WP_014996077.1">
    <property type="nucleotide sequence ID" value="NC_018691.1"/>
</dbReference>
<keyword evidence="6" id="KW-1185">Reference proteome</keyword>
<dbReference type="STRING" id="930169.B5T_03759"/>
<evidence type="ECO:0000256" key="3">
    <source>
        <dbReference type="RuleBase" id="RU000524"/>
    </source>
</evidence>
<evidence type="ECO:0000313" key="6">
    <source>
        <dbReference type="Proteomes" id="UP000006286"/>
    </source>
</evidence>
<dbReference type="AlphaFoldDB" id="K0CKB3"/>
<name>K0CKB3_ALCDB</name>
<dbReference type="HAMAP" id="MF_00984">
    <property type="entry name" value="SSB"/>
    <property type="match status" value="1"/>
</dbReference>
<feature type="compositionally biased region" description="Gly residues" evidence="4">
    <location>
        <begin position="140"/>
        <end position="159"/>
    </location>
</feature>
<dbReference type="SUPFAM" id="SSF50249">
    <property type="entry name" value="Nucleic acid-binding proteins"/>
    <property type="match status" value="1"/>
</dbReference>
<dbReference type="GO" id="GO:0003697">
    <property type="term" value="F:single-stranded DNA binding"/>
    <property type="evidence" value="ECO:0007669"/>
    <property type="project" value="UniProtKB-UniRule"/>
</dbReference>
<sequence>MARGVNKVILIGNLGADPETRFMPSGGAVTNVRLATSETWKDRQTGQMQERTEWHRVVFFNKLGEIAGEYLKKGSKVYIEGSIRTRKWQGQDGQDRYTTEIVANEMQMLDGRGEGGDRQGGGAPRQQQGGYDQGGDDYNQGGGQSGGGQGGGQGAGFGGPADDFDDDIPF</sequence>
<dbReference type="EMBL" id="CP003466">
    <property type="protein sequence ID" value="AFT72021.1"/>
    <property type="molecule type" value="Genomic_DNA"/>
</dbReference>
<dbReference type="Gene3D" id="2.40.50.140">
    <property type="entry name" value="Nucleic acid-binding proteins"/>
    <property type="match status" value="1"/>
</dbReference>
<keyword evidence="2" id="KW-0227">DNA damage</keyword>
<dbReference type="GO" id="GO:0006310">
    <property type="term" value="P:DNA recombination"/>
    <property type="evidence" value="ECO:0007669"/>
    <property type="project" value="UniProtKB-UniRule"/>
</dbReference>
<dbReference type="PATRIC" id="fig|930169.3.peg.3711"/>
<reference evidence="5 6" key="1">
    <citation type="journal article" date="2012" name="J. Bacteriol.">
        <title>Complete genome sequence of Alcanivorax dieselolei type strain B5.</title>
        <authorList>
            <person name="Lai Q."/>
            <person name="Li W."/>
            <person name="Shao Z."/>
        </authorList>
    </citation>
    <scope>NUCLEOTIDE SEQUENCE [LARGE SCALE GENOMIC DNA]</scope>
    <source>
        <strain evidence="6">DSM 16502 / CGMCC 1.3690 / B-5</strain>
    </source>
</reference>
<dbReference type="PROSITE" id="PS50935">
    <property type="entry name" value="SSB"/>
    <property type="match status" value="1"/>
</dbReference>
<evidence type="ECO:0000256" key="4">
    <source>
        <dbReference type="SAM" id="MobiDB-lite"/>
    </source>
</evidence>
<dbReference type="GO" id="GO:0006281">
    <property type="term" value="P:DNA repair"/>
    <property type="evidence" value="ECO:0007669"/>
    <property type="project" value="UniProtKB-UniRule"/>
</dbReference>
<dbReference type="KEGG" id="adi:B5T_03759"/>
<dbReference type="GO" id="GO:0006260">
    <property type="term" value="P:DNA replication"/>
    <property type="evidence" value="ECO:0007669"/>
    <property type="project" value="UniProtKB-UniRule"/>
</dbReference>
<dbReference type="PANTHER" id="PTHR10302">
    <property type="entry name" value="SINGLE-STRANDED DNA-BINDING PROTEIN"/>
    <property type="match status" value="1"/>
</dbReference>
<dbReference type="Pfam" id="PF00436">
    <property type="entry name" value="SSB"/>
    <property type="match status" value="1"/>
</dbReference>
<dbReference type="InterPro" id="IPR012340">
    <property type="entry name" value="NA-bd_OB-fold"/>
</dbReference>
<evidence type="ECO:0000313" key="5">
    <source>
        <dbReference type="EMBL" id="AFT72021.1"/>
    </source>
</evidence>
<evidence type="ECO:0000256" key="2">
    <source>
        <dbReference type="HAMAP-Rule" id="MF_00984"/>
    </source>
</evidence>